<dbReference type="Pfam" id="PF20143">
    <property type="entry name" value="NAD_kinase_C"/>
    <property type="match status" value="1"/>
</dbReference>
<accession>A0ABP9Y468</accession>
<dbReference type="InterPro" id="IPR017437">
    <property type="entry name" value="ATP-NAD_kinase_PpnK-typ_C"/>
</dbReference>
<evidence type="ECO:0000256" key="4">
    <source>
        <dbReference type="ARBA" id="ARBA00022857"/>
    </source>
</evidence>
<protein>
    <recommendedName>
        <fullName evidence="9">NAD(+) kinase</fullName>
    </recommendedName>
</protein>
<dbReference type="SUPFAM" id="SSF111331">
    <property type="entry name" value="NAD kinase/diacylglycerol kinase-like"/>
    <property type="match status" value="1"/>
</dbReference>
<evidence type="ECO:0000256" key="3">
    <source>
        <dbReference type="ARBA" id="ARBA00022777"/>
    </source>
</evidence>
<dbReference type="HAMAP" id="MF_00361">
    <property type="entry name" value="NAD_kinase"/>
    <property type="match status" value="1"/>
</dbReference>
<organism evidence="7 8">
    <name type="scientific">Helicostylum pulchrum</name>
    <dbReference type="NCBI Taxonomy" id="562976"/>
    <lineage>
        <taxon>Eukaryota</taxon>
        <taxon>Fungi</taxon>
        <taxon>Fungi incertae sedis</taxon>
        <taxon>Mucoromycota</taxon>
        <taxon>Mucoromycotina</taxon>
        <taxon>Mucoromycetes</taxon>
        <taxon>Mucorales</taxon>
        <taxon>Mucorineae</taxon>
        <taxon>Mucoraceae</taxon>
        <taxon>Helicostylum</taxon>
    </lineage>
</organism>
<dbReference type="PANTHER" id="PTHR20275:SF0">
    <property type="entry name" value="NAD KINASE"/>
    <property type="match status" value="1"/>
</dbReference>
<dbReference type="InterPro" id="IPR002504">
    <property type="entry name" value="NADK"/>
</dbReference>
<reference evidence="7 8" key="1">
    <citation type="submission" date="2024-04" db="EMBL/GenBank/DDBJ databases">
        <title>genome sequences of Mucor flavus KT1a and Helicostylum pulchrum KT1b strains isolation_sourced from the surface of a dry-aged beef.</title>
        <authorList>
            <person name="Toyotome T."/>
            <person name="Hosono M."/>
            <person name="Torimaru M."/>
            <person name="Fukuda K."/>
            <person name="Mikami N."/>
        </authorList>
    </citation>
    <scope>NUCLEOTIDE SEQUENCE [LARGE SCALE GENOMIC DNA]</scope>
    <source>
        <strain evidence="7 8">KT1b</strain>
    </source>
</reference>
<evidence type="ECO:0000256" key="5">
    <source>
        <dbReference type="ARBA" id="ARBA00023027"/>
    </source>
</evidence>
<evidence type="ECO:0000256" key="2">
    <source>
        <dbReference type="ARBA" id="ARBA00022679"/>
    </source>
</evidence>
<name>A0ABP9Y468_9FUNG</name>
<feature type="compositionally biased region" description="Acidic residues" evidence="6">
    <location>
        <begin position="578"/>
        <end position="590"/>
    </location>
</feature>
<feature type="compositionally biased region" description="Polar residues" evidence="6">
    <location>
        <begin position="475"/>
        <end position="501"/>
    </location>
</feature>
<dbReference type="Gene3D" id="3.40.50.10330">
    <property type="entry name" value="Probable inorganic polyphosphate/atp-NAD kinase, domain 1"/>
    <property type="match status" value="1"/>
</dbReference>
<comment type="similarity">
    <text evidence="1">Belongs to the NAD kinase family.</text>
</comment>
<evidence type="ECO:0000256" key="1">
    <source>
        <dbReference type="ARBA" id="ARBA00010995"/>
    </source>
</evidence>
<keyword evidence="8" id="KW-1185">Reference proteome</keyword>
<sequence length="626" mass="70972">MESQNQPLVEQPLEAMGLQQGPLKQHLQTSHTDRLSDTAEVVREVSKKIGKTKVKWDNPRTVMVITKPGDVSLISMTRELALWFMKTSKTCQGVKVFVDEKLKNSKGFKYQKILQHYPQAEERLGFWTPELCALQPKMFDFIVTLGGDGTVLFASWLFQTYVPPVIPFHLGSLGFLTPFDFDKFDEYLTRVMESGMRVNLRGRLTCTVYRRVNTENHKKPSVKLRNVLRNPVTGKIKIGDWCSPATSKHEDKKNLKKFGEVDGEDYENDDNEHCDNHINDLHDAALEEDFAEQRQIPCFTTVPVEKYQVINDLVVDRGPSPYMSLLELFGDDKHLTTVQADGLAISTPTGSTAYSLSANGSLTHPEIRATLITPICPHTLSFRPTLVPDSMELRICVPFNSRNTAWASFDGRGRIELKQGDHIKVTASKYSFPTVCKEDQATDWFNSLSKCLHWNKRQRQKSFAIVESNRGVHKSTPTTPKHQTTAYPGLSMTSMANNQTTRTHKKNSSSTGTANHSRSSSPPHHHHSNGSQKRSPTEFSYTSSSDGLPDEVFAMFIEDEYKRTSDEEEDVEHINESEFFESDNDEDDVSSIEDDFNGWTDQEILKARFSSKITQELERLSMSKSP</sequence>
<keyword evidence="5" id="KW-0520">NAD</keyword>
<dbReference type="EMBL" id="BAABUJ010000020">
    <property type="protein sequence ID" value="GAA5801789.1"/>
    <property type="molecule type" value="Genomic_DNA"/>
</dbReference>
<evidence type="ECO:0000256" key="6">
    <source>
        <dbReference type="SAM" id="MobiDB-lite"/>
    </source>
</evidence>
<feature type="region of interest" description="Disordered" evidence="6">
    <location>
        <begin position="563"/>
        <end position="590"/>
    </location>
</feature>
<dbReference type="Pfam" id="PF01513">
    <property type="entry name" value="NAD_kinase"/>
    <property type="match status" value="1"/>
</dbReference>
<dbReference type="InterPro" id="IPR017438">
    <property type="entry name" value="ATP-NAD_kinase_N"/>
</dbReference>
<feature type="region of interest" description="Disordered" evidence="6">
    <location>
        <begin position="465"/>
        <end position="546"/>
    </location>
</feature>
<keyword evidence="4" id="KW-0521">NADP</keyword>
<keyword evidence="3" id="KW-0418">Kinase</keyword>
<dbReference type="InterPro" id="IPR016064">
    <property type="entry name" value="NAD/diacylglycerol_kinase_sf"/>
</dbReference>
<comment type="caution">
    <text evidence="7">The sequence shown here is derived from an EMBL/GenBank/DDBJ whole genome shotgun (WGS) entry which is preliminary data.</text>
</comment>
<feature type="compositionally biased region" description="Polar residues" evidence="6">
    <location>
        <begin position="529"/>
        <end position="546"/>
    </location>
</feature>
<evidence type="ECO:0000313" key="7">
    <source>
        <dbReference type="EMBL" id="GAA5801789.1"/>
    </source>
</evidence>
<dbReference type="Gene3D" id="2.60.200.30">
    <property type="entry name" value="Probable inorganic polyphosphate/atp-NAD kinase, domain 2"/>
    <property type="match status" value="1"/>
</dbReference>
<dbReference type="Proteomes" id="UP001476247">
    <property type="component" value="Unassembled WGS sequence"/>
</dbReference>
<dbReference type="PANTHER" id="PTHR20275">
    <property type="entry name" value="NAD KINASE"/>
    <property type="match status" value="1"/>
</dbReference>
<keyword evidence="2" id="KW-0808">Transferase</keyword>
<proteinExistence type="inferred from homology"/>
<gene>
    <name evidence="7" type="ORF">HPULCUR_007242</name>
</gene>
<evidence type="ECO:0000313" key="8">
    <source>
        <dbReference type="Proteomes" id="UP001476247"/>
    </source>
</evidence>
<evidence type="ECO:0008006" key="9">
    <source>
        <dbReference type="Google" id="ProtNLM"/>
    </source>
</evidence>